<accession>A0A0D0T9S6</accession>
<dbReference type="AlphaFoldDB" id="A0A0D0T9S6"/>
<name>A0A0D0T9S6_9TREE</name>
<dbReference type="HOGENOM" id="CLU_2831113_0_0_1"/>
<proteinExistence type="predicted"/>
<keyword evidence="2" id="KW-1185">Reference proteome</keyword>
<evidence type="ECO:0000313" key="1">
    <source>
        <dbReference type="EMBL" id="KIR42787.1"/>
    </source>
</evidence>
<evidence type="ECO:0000313" key="2">
    <source>
        <dbReference type="Proteomes" id="UP000053392"/>
    </source>
</evidence>
<reference evidence="1 2" key="1">
    <citation type="submission" date="2015-01" db="EMBL/GenBank/DDBJ databases">
        <title>The Genome Sequence of Cryptococcus gattii Ram5.</title>
        <authorList>
            <consortium name="The Broad Institute Genomics Platform"/>
            <person name="Cuomo C."/>
            <person name="Litvintseva A."/>
            <person name="Chen Y."/>
            <person name="Heitman J."/>
            <person name="Sun S."/>
            <person name="Springer D."/>
            <person name="Dromer F."/>
            <person name="Young S."/>
            <person name="Zeng Q."/>
            <person name="Gargeya S."/>
            <person name="Abouelleil A."/>
            <person name="Alvarado L."/>
            <person name="Chapman S.B."/>
            <person name="Gainer-Dewar J."/>
            <person name="Goldberg J."/>
            <person name="Griggs A."/>
            <person name="Gujja S."/>
            <person name="Hansen M."/>
            <person name="Howarth C."/>
            <person name="Imamovic A."/>
            <person name="Larimer J."/>
            <person name="Murphy C."/>
            <person name="Naylor J."/>
            <person name="Pearson M."/>
            <person name="Priest M."/>
            <person name="Roberts A."/>
            <person name="Saif S."/>
            <person name="Shea T."/>
            <person name="Sykes S."/>
            <person name="Wortman J."/>
            <person name="Nusbaum C."/>
            <person name="Birren B."/>
        </authorList>
    </citation>
    <scope>NUCLEOTIDE SEQUENCE [LARGE SCALE GENOMIC DNA]</scope>
    <source>
        <strain evidence="1 2">Ram5</strain>
    </source>
</reference>
<dbReference type="EMBL" id="KN847897">
    <property type="protein sequence ID" value="KIR42787.1"/>
    <property type="molecule type" value="Genomic_DNA"/>
</dbReference>
<sequence length="66" mass="7752">MSDVTSRSPTLLSVRSSAPRTAVLSLRLPTTPSLSQCWRVMMNGAMTMRMRMFFLKRMTKRWRLRM</sequence>
<organism evidence="1 2">
    <name type="scientific">Cryptococcus deuterogattii Ram5</name>
    <dbReference type="NCBI Taxonomy" id="1296110"/>
    <lineage>
        <taxon>Eukaryota</taxon>
        <taxon>Fungi</taxon>
        <taxon>Dikarya</taxon>
        <taxon>Basidiomycota</taxon>
        <taxon>Agaricomycotina</taxon>
        <taxon>Tremellomycetes</taxon>
        <taxon>Tremellales</taxon>
        <taxon>Cryptococcaceae</taxon>
        <taxon>Cryptococcus</taxon>
        <taxon>Cryptococcus gattii species complex</taxon>
    </lineage>
</organism>
<dbReference type="Proteomes" id="UP000053392">
    <property type="component" value="Unassembled WGS sequence"/>
</dbReference>
<protein>
    <submittedName>
        <fullName evidence="1">FK506-binding protein 4</fullName>
    </submittedName>
</protein>
<gene>
    <name evidence="1" type="ORF">I313_00990</name>
</gene>